<organism evidence="1 2">
    <name type="scientific">Burkholderia multivorans CGD2</name>
    <dbReference type="NCBI Taxonomy" id="513052"/>
    <lineage>
        <taxon>Bacteria</taxon>
        <taxon>Pseudomonadati</taxon>
        <taxon>Pseudomonadota</taxon>
        <taxon>Betaproteobacteria</taxon>
        <taxon>Burkholderiales</taxon>
        <taxon>Burkholderiaceae</taxon>
        <taxon>Burkholderia</taxon>
        <taxon>Burkholderia cepacia complex</taxon>
    </lineage>
</organism>
<name>B9BXV5_9BURK</name>
<comment type="caution">
    <text evidence="1">The sequence shown here is derived from an EMBL/GenBank/DDBJ whole genome shotgun (WGS) entry which is preliminary data.</text>
</comment>
<evidence type="ECO:0000313" key="1">
    <source>
        <dbReference type="EMBL" id="EEE04282.1"/>
    </source>
</evidence>
<protein>
    <submittedName>
        <fullName evidence="1">Uncharacterized protein</fullName>
    </submittedName>
</protein>
<dbReference type="EMBL" id="ACFC01000016">
    <property type="protein sequence ID" value="EEE04282.1"/>
    <property type="molecule type" value="Genomic_DNA"/>
</dbReference>
<dbReference type="AlphaFoldDB" id="B9BXV5"/>
<accession>B9BXV5</accession>
<evidence type="ECO:0000313" key="2">
    <source>
        <dbReference type="Proteomes" id="UP000004535"/>
    </source>
</evidence>
<sequence>MDYRQADAFAIMRPSVCHRPFIRRPAPTCVPARLPPPQPGESRS</sequence>
<gene>
    <name evidence="1" type="ORF">BURMUCGD2_1677</name>
</gene>
<dbReference type="Proteomes" id="UP000004535">
    <property type="component" value="Unassembled WGS sequence"/>
</dbReference>
<reference evidence="1 2" key="1">
    <citation type="journal article" date="2012" name="J. Bacteriol.">
        <title>Draft Genome Sequence Determination for Cystic Fibrosis and Chronic Granulomatous Disease Burkholderia multivorans Isolates.</title>
        <authorList>
            <person name="Varga J.J."/>
            <person name="Losada L."/>
            <person name="Zelazny A.M."/>
            <person name="Brinkac L."/>
            <person name="Harkins D."/>
            <person name="Radune D."/>
            <person name="Hostetler J."/>
            <person name="Sampaio E.P."/>
            <person name="Ronning C.M."/>
            <person name="Nierman W.C."/>
            <person name="Greenberg D.E."/>
            <person name="Holland S.M."/>
            <person name="Goldberg J.B."/>
        </authorList>
    </citation>
    <scope>NUCLEOTIDE SEQUENCE [LARGE SCALE GENOMIC DNA]</scope>
    <source>
        <strain evidence="1 2">CGD2</strain>
    </source>
</reference>
<proteinExistence type="predicted"/>